<evidence type="ECO:0000256" key="3">
    <source>
        <dbReference type="ARBA" id="ARBA00022741"/>
    </source>
</evidence>
<dbReference type="PANTHER" id="PTHR24223:SF345">
    <property type="entry name" value="ABC MULTIDRUG TRANSPORTER (EUROFUNG)"/>
    <property type="match status" value="1"/>
</dbReference>
<evidence type="ECO:0000256" key="6">
    <source>
        <dbReference type="ARBA" id="ARBA00023136"/>
    </source>
</evidence>
<dbReference type="InterPro" id="IPR036640">
    <property type="entry name" value="ABC1_TM_sf"/>
</dbReference>
<dbReference type="EMBL" id="BAAFSV010000002">
    <property type="protein sequence ID" value="GAB1312725.1"/>
    <property type="molecule type" value="Genomic_DNA"/>
</dbReference>
<dbReference type="SUPFAM" id="SSF90123">
    <property type="entry name" value="ABC transporter transmembrane region"/>
    <property type="match status" value="1"/>
</dbReference>
<keyword evidence="1" id="KW-0813">Transport</keyword>
<dbReference type="RefSeq" id="XP_070914458.1">
    <property type="nucleotide sequence ID" value="XM_071058357.1"/>
</dbReference>
<feature type="transmembrane region" description="Helical" evidence="7">
    <location>
        <begin position="362"/>
        <end position="387"/>
    </location>
</feature>
<protein>
    <recommendedName>
        <fullName evidence="8">ABC transmembrane type-1 domain-containing protein</fullName>
    </recommendedName>
</protein>
<evidence type="ECO:0000256" key="4">
    <source>
        <dbReference type="ARBA" id="ARBA00022840"/>
    </source>
</evidence>
<keyword evidence="4" id="KW-0067">ATP-binding</keyword>
<sequence>MYPLPRILSTAASTVFLLWLPFRLSRLRTETIKLIPQHGGHRKLMIAIVLALVQPSDLAIVYLLVTLVCDSIEFGTFVNEDDVSYGAGLAMANLWVKLVLEVAESRGKAAIQRGQWSPEESAGLLARVFFWWINPILAKGNRNILTGECLPPLDQKLSSKLRRQRALQAWAQRAKPEKEITLSRILQSIITTFGSRLLGILMAIVVYVGLAVSKAMYQHCLNRLKIMIRGAVAGLINNRSLSRQSNDYDDGRAVTLVTTDAENAVEVVLGMSMLAREVGWVFPVPLIIFFCSRMSRYLAKNLQGKQKDWTVATQKRIAMTISMLASMKSLKMLGITPYTESLIHNLRVQELSKAMKVRWMMVAYNASANALGIFSPIVTFVLFVIVASWNDSALDTATAFTTTALLGLITHPANMIMTIIPQAVGSSPLSNGSKTISYSRLGMTKD</sequence>
<evidence type="ECO:0000259" key="8">
    <source>
        <dbReference type="PROSITE" id="PS50929"/>
    </source>
</evidence>
<proteinExistence type="predicted"/>
<dbReference type="GeneID" id="98173680"/>
<organism evidence="9 10">
    <name type="scientific">Madurella fahalii</name>
    <dbReference type="NCBI Taxonomy" id="1157608"/>
    <lineage>
        <taxon>Eukaryota</taxon>
        <taxon>Fungi</taxon>
        <taxon>Dikarya</taxon>
        <taxon>Ascomycota</taxon>
        <taxon>Pezizomycotina</taxon>
        <taxon>Sordariomycetes</taxon>
        <taxon>Sordariomycetidae</taxon>
        <taxon>Sordariales</taxon>
        <taxon>Sordariales incertae sedis</taxon>
        <taxon>Madurella</taxon>
    </lineage>
</organism>
<evidence type="ECO:0000256" key="1">
    <source>
        <dbReference type="ARBA" id="ARBA00022448"/>
    </source>
</evidence>
<dbReference type="PROSITE" id="PS50929">
    <property type="entry name" value="ABC_TM1F"/>
    <property type="match status" value="1"/>
</dbReference>
<dbReference type="InterPro" id="IPR011527">
    <property type="entry name" value="ABC1_TM_dom"/>
</dbReference>
<reference evidence="9 10" key="1">
    <citation type="submission" date="2024-09" db="EMBL/GenBank/DDBJ databases">
        <title>Itraconazole resistance in Madurella fahalii resulting from another homologue of gene encoding cytochrome P450 14-alpha sterol demethylase (CYP51).</title>
        <authorList>
            <person name="Yoshioka I."/>
            <person name="Fahal A.H."/>
            <person name="Kaneko S."/>
            <person name="Yaguchi T."/>
        </authorList>
    </citation>
    <scope>NUCLEOTIDE SEQUENCE [LARGE SCALE GENOMIC DNA]</scope>
    <source>
        <strain evidence="9 10">IFM 68171</strain>
    </source>
</reference>
<keyword evidence="2 7" id="KW-0812">Transmembrane</keyword>
<dbReference type="PANTHER" id="PTHR24223">
    <property type="entry name" value="ATP-BINDING CASSETTE SUB-FAMILY C"/>
    <property type="match status" value="1"/>
</dbReference>
<keyword evidence="6 7" id="KW-0472">Membrane</keyword>
<dbReference type="InterPro" id="IPR050173">
    <property type="entry name" value="ABC_transporter_C-like"/>
</dbReference>
<name>A0ABQ0G4M4_9PEZI</name>
<dbReference type="Proteomes" id="UP001628179">
    <property type="component" value="Unassembled WGS sequence"/>
</dbReference>
<feature type="transmembrane region" description="Helical" evidence="7">
    <location>
        <begin position="85"/>
        <end position="103"/>
    </location>
</feature>
<evidence type="ECO:0000313" key="9">
    <source>
        <dbReference type="EMBL" id="GAB1312725.1"/>
    </source>
</evidence>
<dbReference type="Gene3D" id="1.20.1560.10">
    <property type="entry name" value="ABC transporter type 1, transmembrane domain"/>
    <property type="match status" value="1"/>
</dbReference>
<evidence type="ECO:0000256" key="5">
    <source>
        <dbReference type="ARBA" id="ARBA00022989"/>
    </source>
</evidence>
<feature type="transmembrane region" description="Helical" evidence="7">
    <location>
        <begin position="44"/>
        <end position="65"/>
    </location>
</feature>
<gene>
    <name evidence="9" type="ORF">MFIFM68171_02935</name>
</gene>
<keyword evidence="5 7" id="KW-1133">Transmembrane helix</keyword>
<evidence type="ECO:0000313" key="10">
    <source>
        <dbReference type="Proteomes" id="UP001628179"/>
    </source>
</evidence>
<feature type="transmembrane region" description="Helical" evidence="7">
    <location>
        <begin position="197"/>
        <end position="217"/>
    </location>
</feature>
<feature type="domain" description="ABC transmembrane type-1" evidence="8">
    <location>
        <begin position="182"/>
        <end position="425"/>
    </location>
</feature>
<evidence type="ECO:0000256" key="2">
    <source>
        <dbReference type="ARBA" id="ARBA00022692"/>
    </source>
</evidence>
<accession>A0ABQ0G4M4</accession>
<comment type="caution">
    <text evidence="9">The sequence shown here is derived from an EMBL/GenBank/DDBJ whole genome shotgun (WGS) entry which is preliminary data.</text>
</comment>
<keyword evidence="10" id="KW-1185">Reference proteome</keyword>
<evidence type="ECO:0000256" key="7">
    <source>
        <dbReference type="SAM" id="Phobius"/>
    </source>
</evidence>
<feature type="transmembrane region" description="Helical" evidence="7">
    <location>
        <begin position="6"/>
        <end position="24"/>
    </location>
</feature>
<keyword evidence="3" id="KW-0547">Nucleotide-binding</keyword>